<dbReference type="Gene3D" id="2.115.10.20">
    <property type="entry name" value="Glycosyl hydrolase domain, family 43"/>
    <property type="match status" value="1"/>
</dbReference>
<keyword evidence="3 6" id="KW-0326">Glycosidase</keyword>
<dbReference type="InterPro" id="IPR051795">
    <property type="entry name" value="Glycosyl_Hydrlase_43"/>
</dbReference>
<dbReference type="AlphaFoldDB" id="A0A1L7RHU1"/>
<feature type="region of interest" description="Disordered" evidence="7">
    <location>
        <begin position="401"/>
        <end position="431"/>
    </location>
</feature>
<feature type="active site" description="Proton donor" evidence="4">
    <location>
        <position position="200"/>
    </location>
</feature>
<evidence type="ECO:0000256" key="1">
    <source>
        <dbReference type="ARBA" id="ARBA00009865"/>
    </source>
</evidence>
<dbReference type="GO" id="GO:0005975">
    <property type="term" value="P:carbohydrate metabolic process"/>
    <property type="evidence" value="ECO:0007669"/>
    <property type="project" value="InterPro"/>
</dbReference>
<feature type="site" description="Important for catalytic activity, responsible for pKa modulation of the active site Glu and correct orientation of both the proton donor and substrate" evidence="5">
    <location>
        <position position="145"/>
    </location>
</feature>
<dbReference type="InterPro" id="IPR023296">
    <property type="entry name" value="Glyco_hydro_beta-prop_sf"/>
</dbReference>
<proteinExistence type="inferred from homology"/>
<dbReference type="Pfam" id="PF04616">
    <property type="entry name" value="Glyco_hydro_43"/>
    <property type="match status" value="1"/>
</dbReference>
<gene>
    <name evidence="8" type="ORF">AAM4_1424</name>
</gene>
<accession>A0A1L7RHU1</accession>
<dbReference type="CDD" id="cd09002">
    <property type="entry name" value="GH43_XYL-like"/>
    <property type="match status" value="1"/>
</dbReference>
<evidence type="ECO:0000256" key="6">
    <source>
        <dbReference type="RuleBase" id="RU361187"/>
    </source>
</evidence>
<dbReference type="Gene3D" id="2.60.120.200">
    <property type="match status" value="1"/>
</dbReference>
<dbReference type="InterPro" id="IPR006710">
    <property type="entry name" value="Glyco_hydro_43"/>
</dbReference>
<dbReference type="RefSeq" id="WP_210580062.1">
    <property type="nucleotide sequence ID" value="NZ_LK995498.1"/>
</dbReference>
<keyword evidence="2 6" id="KW-0378">Hydrolase</keyword>
<evidence type="ECO:0000313" key="8">
    <source>
        <dbReference type="EMBL" id="CED91256.1"/>
    </source>
</evidence>
<dbReference type="PANTHER" id="PTHR42812:SF2">
    <property type="entry name" value="XYLOSIDASE_ARABINOSIDASE"/>
    <property type="match status" value="1"/>
</dbReference>
<sequence length="546" mass="59545">MTTTDIPCAAPAWGRGIENQRRANLGDGTYRNPVMGGDYPDPTVLRVGDRYYLTYSSFESSPGIVLWRSENLVDWEPVGPACPEPWGSVFAIDLVEHAGRYYMYIPFMPTSWSRVDAPTIAVMWTDDIEGTWHGPIDLGLRGYIDPGHAVGEDGERYLFLNGIDRVRLTPDGLGTVGEVEHVYDGWHYPDDWVVEAYSLEGPKHVQRDGWHYLVSAVGGTAGPATGHMVIVARSRSIDGPWENMPTNPLVRCTDAAQPWWSRGHGTLLEGPGGQWYVIYHAYERGAQGLGRQILLEPVDWTDDGWPVARGGDLTAPLPLPGGGSQQRPHGVALSDDFHAPAWGWRWTFDRPGADETARAAFTEAGLVLAGKGQDPASASPMTVRAPDRSYRVEVGIELLDAARAGEDGGPQTRAAEGSGGEPGTSGGSETPGTTAGLLLFFNHRLFLGLELAAGRLQAWTGGTRTWGSQPLPEGTRALELALEKREHIVQMYYRSPGQTEWTHYPLTLECSGYHANTANDLVSLRPAVFAAGPGSARITDFRYRAL</sequence>
<evidence type="ECO:0000256" key="2">
    <source>
        <dbReference type="ARBA" id="ARBA00022801"/>
    </source>
</evidence>
<evidence type="ECO:0000256" key="5">
    <source>
        <dbReference type="PIRSR" id="PIRSR606710-2"/>
    </source>
</evidence>
<dbReference type="PANTHER" id="PTHR42812">
    <property type="entry name" value="BETA-XYLOSIDASE"/>
    <property type="match status" value="1"/>
</dbReference>
<dbReference type="EMBL" id="LK995498">
    <property type="protein sequence ID" value="CED91256.1"/>
    <property type="molecule type" value="Genomic_DNA"/>
</dbReference>
<feature type="compositionally biased region" description="Gly residues" evidence="7">
    <location>
        <begin position="417"/>
        <end position="426"/>
    </location>
</feature>
<feature type="active site" description="Proton acceptor" evidence="4">
    <location>
        <position position="41"/>
    </location>
</feature>
<evidence type="ECO:0000256" key="3">
    <source>
        <dbReference type="ARBA" id="ARBA00023295"/>
    </source>
</evidence>
<organism evidence="8">
    <name type="scientific">Actinomyces succiniciruminis</name>
    <dbReference type="NCBI Taxonomy" id="1522002"/>
    <lineage>
        <taxon>Bacteria</taxon>
        <taxon>Bacillati</taxon>
        <taxon>Actinomycetota</taxon>
        <taxon>Actinomycetes</taxon>
        <taxon>Actinomycetales</taxon>
        <taxon>Actinomycetaceae</taxon>
        <taxon>Actinomyces</taxon>
    </lineage>
</organism>
<dbReference type="SUPFAM" id="SSF75005">
    <property type="entry name" value="Arabinanase/levansucrase/invertase"/>
    <property type="match status" value="1"/>
</dbReference>
<dbReference type="GO" id="GO:0004553">
    <property type="term" value="F:hydrolase activity, hydrolyzing O-glycosyl compounds"/>
    <property type="evidence" value="ECO:0007669"/>
    <property type="project" value="InterPro"/>
</dbReference>
<comment type="similarity">
    <text evidence="1 6">Belongs to the glycosyl hydrolase 43 family.</text>
</comment>
<name>A0A1L7RHU1_9ACTO</name>
<evidence type="ECO:0000256" key="7">
    <source>
        <dbReference type="SAM" id="MobiDB-lite"/>
    </source>
</evidence>
<reference evidence="8" key="1">
    <citation type="submission" date="2014-07" db="EMBL/GenBank/DDBJ databases">
        <authorList>
            <person name="Zhang J.E."/>
            <person name="Yang H."/>
            <person name="Guo J."/>
            <person name="Deng Z."/>
            <person name="Luo H."/>
            <person name="Luo M."/>
            <person name="Zhao B."/>
        </authorList>
    </citation>
    <scope>NUCLEOTIDE SEQUENCE</scope>
    <source>
        <strain evidence="8">AM4</strain>
    </source>
</reference>
<protein>
    <submittedName>
        <fullName evidence="8">Glycosyl hydrolase, 43</fullName>
    </submittedName>
</protein>
<evidence type="ECO:0000256" key="4">
    <source>
        <dbReference type="PIRSR" id="PIRSR606710-1"/>
    </source>
</evidence>